<feature type="binding site" evidence="8">
    <location>
        <begin position="75"/>
        <end position="76"/>
    </location>
    <ligand>
        <name>substrate</name>
    </ligand>
</feature>
<evidence type="ECO:0000313" key="10">
    <source>
        <dbReference type="Proteomes" id="UP000177369"/>
    </source>
</evidence>
<evidence type="ECO:0000256" key="3">
    <source>
        <dbReference type="ARBA" id="ARBA00022960"/>
    </source>
</evidence>
<keyword evidence="5 8" id="KW-0413">Isomerase</keyword>
<evidence type="ECO:0000256" key="1">
    <source>
        <dbReference type="ARBA" id="ARBA00001602"/>
    </source>
</evidence>
<comment type="caution">
    <text evidence="9">The sequence shown here is derived from an EMBL/GenBank/DDBJ whole genome shotgun (WGS) entry which is preliminary data.</text>
</comment>
<proteinExistence type="inferred from homology"/>
<dbReference type="GO" id="GO:0008881">
    <property type="term" value="F:glutamate racemase activity"/>
    <property type="evidence" value="ECO:0007669"/>
    <property type="project" value="UniProtKB-UniRule"/>
</dbReference>
<organism evidence="9 10">
    <name type="scientific">Candidatus Curtissbacteria bacterium RIFCSPHIGHO2_02_FULL_40_16b</name>
    <dbReference type="NCBI Taxonomy" id="1797714"/>
    <lineage>
        <taxon>Bacteria</taxon>
        <taxon>Candidatus Curtissiibacteriota</taxon>
    </lineage>
</organism>
<evidence type="ECO:0000256" key="6">
    <source>
        <dbReference type="ARBA" id="ARBA00023316"/>
    </source>
</evidence>
<accession>A0A1F5G7Y5</accession>
<dbReference type="GO" id="GO:0008360">
    <property type="term" value="P:regulation of cell shape"/>
    <property type="evidence" value="ECO:0007669"/>
    <property type="project" value="UniProtKB-KW"/>
</dbReference>
<feature type="binding site" evidence="8">
    <location>
        <begin position="11"/>
        <end position="12"/>
    </location>
    <ligand>
        <name>substrate</name>
    </ligand>
</feature>
<feature type="active site" description="Proton donor/acceptor" evidence="8">
    <location>
        <position position="74"/>
    </location>
</feature>
<evidence type="ECO:0000256" key="5">
    <source>
        <dbReference type="ARBA" id="ARBA00023235"/>
    </source>
</evidence>
<dbReference type="Proteomes" id="UP000177369">
    <property type="component" value="Unassembled WGS sequence"/>
</dbReference>
<feature type="binding site" evidence="8">
    <location>
        <begin position="43"/>
        <end position="44"/>
    </location>
    <ligand>
        <name>substrate</name>
    </ligand>
</feature>
<comment type="similarity">
    <text evidence="8">Belongs to the aspartate/glutamate racemases family.</text>
</comment>
<dbReference type="SUPFAM" id="SSF53681">
    <property type="entry name" value="Aspartate/glutamate racemase"/>
    <property type="match status" value="2"/>
</dbReference>
<comment type="pathway">
    <text evidence="8">Cell wall biogenesis; peptidoglycan biosynthesis.</text>
</comment>
<dbReference type="InterPro" id="IPR015942">
    <property type="entry name" value="Asp/Glu/hydantoin_racemase"/>
</dbReference>
<dbReference type="EC" id="5.1.1.3" evidence="2 8"/>
<dbReference type="NCBIfam" id="TIGR00067">
    <property type="entry name" value="glut_race"/>
    <property type="match status" value="1"/>
</dbReference>
<dbReference type="GO" id="GO:0071555">
    <property type="term" value="P:cell wall organization"/>
    <property type="evidence" value="ECO:0007669"/>
    <property type="project" value="UniProtKB-KW"/>
</dbReference>
<dbReference type="InterPro" id="IPR033134">
    <property type="entry name" value="Asp/Glu_racemase_AS_2"/>
</dbReference>
<dbReference type="STRING" id="1797714.A3D04_03230"/>
<keyword evidence="3 8" id="KW-0133">Cell shape</keyword>
<protein>
    <recommendedName>
        <fullName evidence="7 8">Glutamate racemase</fullName>
        <ecNumber evidence="2 8">5.1.1.3</ecNumber>
    </recommendedName>
</protein>
<feature type="active site" description="Proton donor/acceptor" evidence="8">
    <location>
        <position position="182"/>
    </location>
</feature>
<comment type="catalytic activity">
    <reaction evidence="1 8">
        <text>L-glutamate = D-glutamate</text>
        <dbReference type="Rhea" id="RHEA:12813"/>
        <dbReference type="ChEBI" id="CHEBI:29985"/>
        <dbReference type="ChEBI" id="CHEBI:29986"/>
        <dbReference type="EC" id="5.1.1.3"/>
    </reaction>
</comment>
<dbReference type="InterPro" id="IPR001920">
    <property type="entry name" value="Asp/Glu_race"/>
</dbReference>
<reference evidence="9 10" key="1">
    <citation type="journal article" date="2016" name="Nat. Commun.">
        <title>Thousands of microbial genomes shed light on interconnected biogeochemical processes in an aquifer system.</title>
        <authorList>
            <person name="Anantharaman K."/>
            <person name="Brown C.T."/>
            <person name="Hug L.A."/>
            <person name="Sharon I."/>
            <person name="Castelle C.J."/>
            <person name="Probst A.J."/>
            <person name="Thomas B.C."/>
            <person name="Singh A."/>
            <person name="Wilkins M.J."/>
            <person name="Karaoz U."/>
            <person name="Brodie E.L."/>
            <person name="Williams K.H."/>
            <person name="Hubbard S.S."/>
            <person name="Banfield J.F."/>
        </authorList>
    </citation>
    <scope>NUCLEOTIDE SEQUENCE [LARGE SCALE GENOMIC DNA]</scope>
</reference>
<feature type="binding site" evidence="8">
    <location>
        <begin position="183"/>
        <end position="184"/>
    </location>
    <ligand>
        <name>substrate</name>
    </ligand>
</feature>
<dbReference type="PANTHER" id="PTHR21198">
    <property type="entry name" value="GLUTAMATE RACEMASE"/>
    <property type="match status" value="1"/>
</dbReference>
<dbReference type="EMBL" id="MFBD01000041">
    <property type="protein sequence ID" value="OGD87935.1"/>
    <property type="molecule type" value="Genomic_DNA"/>
</dbReference>
<evidence type="ECO:0000256" key="8">
    <source>
        <dbReference type="HAMAP-Rule" id="MF_00258"/>
    </source>
</evidence>
<dbReference type="Pfam" id="PF01177">
    <property type="entry name" value="Asp_Glu_race"/>
    <property type="match status" value="1"/>
</dbReference>
<dbReference type="PROSITE" id="PS00924">
    <property type="entry name" value="ASP_GLU_RACEMASE_2"/>
    <property type="match status" value="1"/>
</dbReference>
<name>A0A1F5G7Y5_9BACT</name>
<dbReference type="FunFam" id="3.40.50.1860:FF:000002">
    <property type="entry name" value="Glutamate racemase"/>
    <property type="match status" value="1"/>
</dbReference>
<evidence type="ECO:0000256" key="7">
    <source>
        <dbReference type="ARBA" id="ARBA00070053"/>
    </source>
</evidence>
<dbReference type="PANTHER" id="PTHR21198:SF3">
    <property type="entry name" value="GLUTAMATE RACEMASE"/>
    <property type="match status" value="1"/>
</dbReference>
<evidence type="ECO:0000256" key="4">
    <source>
        <dbReference type="ARBA" id="ARBA00022984"/>
    </source>
</evidence>
<dbReference type="InterPro" id="IPR004391">
    <property type="entry name" value="Glu_race"/>
</dbReference>
<gene>
    <name evidence="8" type="primary">murI</name>
    <name evidence="9" type="ORF">A3D04_03230</name>
</gene>
<dbReference type="AlphaFoldDB" id="A0A1F5G7Y5"/>
<comment type="function">
    <text evidence="8">Provides the (R)-glutamate required for cell wall biosynthesis.</text>
</comment>
<evidence type="ECO:0000256" key="2">
    <source>
        <dbReference type="ARBA" id="ARBA00013090"/>
    </source>
</evidence>
<evidence type="ECO:0000313" key="9">
    <source>
        <dbReference type="EMBL" id="OGD87935.1"/>
    </source>
</evidence>
<dbReference type="UniPathway" id="UPA00219"/>
<dbReference type="HAMAP" id="MF_00258">
    <property type="entry name" value="Glu_racemase"/>
    <property type="match status" value="1"/>
</dbReference>
<sequence>MADNRPIGLFDSGVGGLSVLCEIKKVLPRESFIYLADQKNVPYGTKSKKVLNNLTLRITKFLLKFDIKMLVVACNTASCYSVDFLRNNFNLPIVGVVPAVKPAVKLSKKGKITIMSTSATAKSTYLKNLIAKFSSAKNVLSLGCDGLEDSVENLNYKKINSLLDEYVKRANSFESDVIILGCTHFPFLKNDIQKRAIKGTKIIDSGKAIASRVKFLLKQNNMIAAKKTKDLFFTTLNRKKFSNVASTLLKYKVLAQKASI</sequence>
<dbReference type="Gene3D" id="3.40.50.1860">
    <property type="match status" value="2"/>
</dbReference>
<keyword evidence="4 8" id="KW-0573">Peptidoglycan synthesis</keyword>
<keyword evidence="6 8" id="KW-0961">Cell wall biogenesis/degradation</keyword>
<dbReference type="GO" id="GO:0009252">
    <property type="term" value="P:peptidoglycan biosynthetic process"/>
    <property type="evidence" value="ECO:0007669"/>
    <property type="project" value="UniProtKB-UniRule"/>
</dbReference>